<name>A0A5B0APJ7_9ACTN</name>
<feature type="region of interest" description="Disordered" evidence="1">
    <location>
        <begin position="67"/>
        <end position="118"/>
    </location>
</feature>
<sequence>MSDSWFRREAAAAVPRQRADEPDATRLQTGRIVWGTTGATAAVDTTGPAAAGAAAFDTHDTAFDAAQGYGNAAGPTDGRDLGHAAGPDASRDAGYDAPRAAGHDSWQESEHPEHTHDPHEVTVQLDGVGRQMEDWLVQQAKRAPGAQDAADGPVFVDETGRRSRLYRRIGMAVGLACAIYAVVILVTVVSGNSNAPWLPLQDQQQDSPAGKVETTPLPADSAAPSDPASASPEASASGGEDVAPAPDAGLSADPSASATAPQNSADPEPSATRTKPGTGTGTDNNNTPDPGPTKEVPASPDPDPEPTDTGVTDGPTTEAPAGSDTNDVAADPITGEPTPLEPSPPISSSPENIL</sequence>
<feature type="compositionally biased region" description="Low complexity" evidence="1">
    <location>
        <begin position="274"/>
        <end position="288"/>
    </location>
</feature>
<dbReference type="EMBL" id="VDFC01000047">
    <property type="protein sequence ID" value="KAA0930475.1"/>
    <property type="molecule type" value="Genomic_DNA"/>
</dbReference>
<feature type="transmembrane region" description="Helical" evidence="2">
    <location>
        <begin position="169"/>
        <end position="189"/>
    </location>
</feature>
<evidence type="ECO:0000313" key="3">
    <source>
        <dbReference type="EMBL" id="KAA0930475.1"/>
    </source>
</evidence>
<keyword evidence="2" id="KW-0472">Membrane</keyword>
<dbReference type="RefSeq" id="WP_149514159.1">
    <property type="nucleotide sequence ID" value="NZ_VDFC01000047.1"/>
</dbReference>
<keyword evidence="2" id="KW-1133">Transmembrane helix</keyword>
<feature type="region of interest" description="Disordered" evidence="1">
    <location>
        <begin position="1"/>
        <end position="31"/>
    </location>
</feature>
<feature type="compositionally biased region" description="Basic and acidic residues" evidence="1">
    <location>
        <begin position="101"/>
        <end position="118"/>
    </location>
</feature>
<reference evidence="3 4" key="1">
    <citation type="submission" date="2019-05" db="EMBL/GenBank/DDBJ databases">
        <authorList>
            <person name="Hariharan J."/>
            <person name="Choudoir M.J."/>
            <person name="Diebold P."/>
            <person name="Panke-Buisse K."/>
            <person name="Buckley D.H."/>
        </authorList>
    </citation>
    <scope>NUCLEOTIDE SEQUENCE [LARGE SCALE GENOMIC DNA]</scope>
    <source>
        <strain evidence="3 4">SUN51</strain>
    </source>
</reference>
<organism evidence="3 4">
    <name type="scientific">Streptomyces apricus</name>
    <dbReference type="NCBI Taxonomy" id="1828112"/>
    <lineage>
        <taxon>Bacteria</taxon>
        <taxon>Bacillati</taxon>
        <taxon>Actinomycetota</taxon>
        <taxon>Actinomycetes</taxon>
        <taxon>Kitasatosporales</taxon>
        <taxon>Streptomycetaceae</taxon>
        <taxon>Streptomyces</taxon>
    </lineage>
</organism>
<keyword evidence="4" id="KW-1185">Reference proteome</keyword>
<gene>
    <name evidence="3" type="ORF">FGF04_28305</name>
</gene>
<feature type="compositionally biased region" description="Polar residues" evidence="1">
    <location>
        <begin position="254"/>
        <end position="265"/>
    </location>
</feature>
<feature type="region of interest" description="Disordered" evidence="1">
    <location>
        <begin position="198"/>
        <end position="354"/>
    </location>
</feature>
<evidence type="ECO:0000256" key="1">
    <source>
        <dbReference type="SAM" id="MobiDB-lite"/>
    </source>
</evidence>
<protein>
    <submittedName>
        <fullName evidence="3">Uncharacterized protein</fullName>
    </submittedName>
</protein>
<proteinExistence type="predicted"/>
<feature type="compositionally biased region" description="Low complexity" evidence="1">
    <location>
        <begin position="307"/>
        <end position="318"/>
    </location>
</feature>
<feature type="compositionally biased region" description="Polar residues" evidence="1">
    <location>
        <begin position="198"/>
        <end position="207"/>
    </location>
</feature>
<evidence type="ECO:0000313" key="4">
    <source>
        <dbReference type="Proteomes" id="UP000324965"/>
    </source>
</evidence>
<dbReference type="Proteomes" id="UP000324965">
    <property type="component" value="Unassembled WGS sequence"/>
</dbReference>
<evidence type="ECO:0000256" key="2">
    <source>
        <dbReference type="SAM" id="Phobius"/>
    </source>
</evidence>
<dbReference type="OrthoDB" id="4307327at2"/>
<comment type="caution">
    <text evidence="3">The sequence shown here is derived from an EMBL/GenBank/DDBJ whole genome shotgun (WGS) entry which is preliminary data.</text>
</comment>
<keyword evidence="2" id="KW-0812">Transmembrane</keyword>
<feature type="compositionally biased region" description="Low complexity" evidence="1">
    <location>
        <begin position="218"/>
        <end position="240"/>
    </location>
</feature>
<feature type="compositionally biased region" description="Basic and acidic residues" evidence="1">
    <location>
        <begin position="1"/>
        <end position="10"/>
    </location>
</feature>
<dbReference type="AlphaFoldDB" id="A0A5B0APJ7"/>
<accession>A0A5B0APJ7</accession>